<proteinExistence type="predicted"/>
<dbReference type="Pfam" id="PF00172">
    <property type="entry name" value="Zn_clus"/>
    <property type="match status" value="1"/>
</dbReference>
<evidence type="ECO:0000259" key="2">
    <source>
        <dbReference type="PROSITE" id="PS50048"/>
    </source>
</evidence>
<dbReference type="CDD" id="cd00067">
    <property type="entry name" value="GAL4"/>
    <property type="match status" value="1"/>
</dbReference>
<evidence type="ECO:0000256" key="1">
    <source>
        <dbReference type="ARBA" id="ARBA00023242"/>
    </source>
</evidence>
<protein>
    <submittedName>
        <fullName evidence="3">29788_t:CDS:1</fullName>
    </submittedName>
</protein>
<dbReference type="Gene3D" id="4.10.240.10">
    <property type="entry name" value="Zn(2)-C6 fungal-type DNA-binding domain"/>
    <property type="match status" value="1"/>
</dbReference>
<accession>A0ABN7UHQ0</accession>
<dbReference type="SUPFAM" id="SSF57701">
    <property type="entry name" value="Zn2/Cys6 DNA-binding domain"/>
    <property type="match status" value="1"/>
</dbReference>
<keyword evidence="1" id="KW-0539">Nucleus</keyword>
<evidence type="ECO:0000313" key="4">
    <source>
        <dbReference type="Proteomes" id="UP000789901"/>
    </source>
</evidence>
<dbReference type="PROSITE" id="PS00463">
    <property type="entry name" value="ZN2_CY6_FUNGAL_1"/>
    <property type="match status" value="1"/>
</dbReference>
<dbReference type="SMART" id="SM00066">
    <property type="entry name" value="GAL4"/>
    <property type="match status" value="1"/>
</dbReference>
<sequence length="156" mass="18008">MPHISRQQRGHYATNACTNCRKKHTKCSEEAICTYCASHNLKCSYVNPVKKRGPKAAKRSSNVFESNFSEVANINIEQEYPLTLTEYQFGVPISFYPNYNYNEQSQPIQPNFFNFFSHTDTNYITLNDNTPSNFGNIFSLPNNFPSSYFLTSHLDY</sequence>
<keyword evidence="4" id="KW-1185">Reference proteome</keyword>
<dbReference type="Proteomes" id="UP000789901">
    <property type="component" value="Unassembled WGS sequence"/>
</dbReference>
<dbReference type="InterPro" id="IPR036864">
    <property type="entry name" value="Zn2-C6_fun-type_DNA-bd_sf"/>
</dbReference>
<dbReference type="PANTHER" id="PTHR31668">
    <property type="entry name" value="GLUCOSE TRANSPORT TRANSCRIPTION REGULATOR RGT1-RELATED-RELATED"/>
    <property type="match status" value="1"/>
</dbReference>
<dbReference type="InterPro" id="IPR050797">
    <property type="entry name" value="Carb_Metab_Trans_Reg"/>
</dbReference>
<evidence type="ECO:0000313" key="3">
    <source>
        <dbReference type="EMBL" id="CAG8584831.1"/>
    </source>
</evidence>
<reference evidence="3 4" key="1">
    <citation type="submission" date="2021-06" db="EMBL/GenBank/DDBJ databases">
        <authorList>
            <person name="Kallberg Y."/>
            <person name="Tangrot J."/>
            <person name="Rosling A."/>
        </authorList>
    </citation>
    <scope>NUCLEOTIDE SEQUENCE [LARGE SCALE GENOMIC DNA]</scope>
    <source>
        <strain evidence="3 4">120-4 pot B 10/14</strain>
    </source>
</reference>
<comment type="caution">
    <text evidence="3">The sequence shown here is derived from an EMBL/GenBank/DDBJ whole genome shotgun (WGS) entry which is preliminary data.</text>
</comment>
<dbReference type="PROSITE" id="PS50048">
    <property type="entry name" value="ZN2_CY6_FUNGAL_2"/>
    <property type="match status" value="1"/>
</dbReference>
<feature type="domain" description="Zn(2)-C6 fungal-type" evidence="2">
    <location>
        <begin position="16"/>
        <end position="45"/>
    </location>
</feature>
<organism evidence="3 4">
    <name type="scientific">Gigaspora margarita</name>
    <dbReference type="NCBI Taxonomy" id="4874"/>
    <lineage>
        <taxon>Eukaryota</taxon>
        <taxon>Fungi</taxon>
        <taxon>Fungi incertae sedis</taxon>
        <taxon>Mucoromycota</taxon>
        <taxon>Glomeromycotina</taxon>
        <taxon>Glomeromycetes</taxon>
        <taxon>Diversisporales</taxon>
        <taxon>Gigasporaceae</taxon>
        <taxon>Gigaspora</taxon>
    </lineage>
</organism>
<dbReference type="EMBL" id="CAJVQB010002712">
    <property type="protein sequence ID" value="CAG8584831.1"/>
    <property type="molecule type" value="Genomic_DNA"/>
</dbReference>
<name>A0ABN7UHQ0_GIGMA</name>
<dbReference type="InterPro" id="IPR001138">
    <property type="entry name" value="Zn2Cys6_DnaBD"/>
</dbReference>
<gene>
    <name evidence="3" type="ORF">GMARGA_LOCUS6124</name>
</gene>